<dbReference type="EMBL" id="LR796167">
    <property type="protein sequence ID" value="CAB4123085.1"/>
    <property type="molecule type" value="Genomic_DNA"/>
</dbReference>
<feature type="domain" description="Nuclease associated modular" evidence="2">
    <location>
        <begin position="133"/>
        <end position="149"/>
    </location>
</feature>
<feature type="domain" description="Nuclease associated modular" evidence="2">
    <location>
        <begin position="150"/>
        <end position="166"/>
    </location>
</feature>
<feature type="domain" description="Nuclease associated modular" evidence="2">
    <location>
        <begin position="99"/>
        <end position="115"/>
    </location>
</feature>
<name>A0A6J5KP06_9CAUD</name>
<feature type="region of interest" description="Disordered" evidence="1">
    <location>
        <begin position="106"/>
        <end position="161"/>
    </location>
</feature>
<keyword evidence="3" id="KW-0540">Nuclease</keyword>
<dbReference type="SUPFAM" id="SSF64496">
    <property type="entry name" value="DNA-binding domain of intron-encoded endonucleases"/>
    <property type="match status" value="1"/>
</dbReference>
<feature type="compositionally biased region" description="Basic and acidic residues" evidence="1">
    <location>
        <begin position="106"/>
        <end position="119"/>
    </location>
</feature>
<feature type="domain" description="Nuclease associated modular" evidence="2">
    <location>
        <begin position="216"/>
        <end position="232"/>
    </location>
</feature>
<reference evidence="3" key="1">
    <citation type="submission" date="2020-04" db="EMBL/GenBank/DDBJ databases">
        <authorList>
            <person name="Chiriac C."/>
            <person name="Salcher M."/>
            <person name="Ghai R."/>
            <person name="Kavagutti S V."/>
        </authorList>
    </citation>
    <scope>NUCLEOTIDE SEQUENCE</scope>
</reference>
<keyword evidence="3" id="KW-0255">Endonuclease</keyword>
<dbReference type="GO" id="GO:0003677">
    <property type="term" value="F:DNA binding"/>
    <property type="evidence" value="ECO:0007669"/>
    <property type="project" value="InterPro"/>
</dbReference>
<gene>
    <name evidence="3" type="ORF">UFOVP29_244</name>
</gene>
<evidence type="ECO:0000259" key="2">
    <source>
        <dbReference type="SMART" id="SM00496"/>
    </source>
</evidence>
<organism evidence="3">
    <name type="scientific">uncultured Caudovirales phage</name>
    <dbReference type="NCBI Taxonomy" id="2100421"/>
    <lineage>
        <taxon>Viruses</taxon>
        <taxon>Duplodnaviria</taxon>
        <taxon>Heunggongvirae</taxon>
        <taxon>Uroviricota</taxon>
        <taxon>Caudoviricetes</taxon>
        <taxon>Peduoviridae</taxon>
        <taxon>Maltschvirus</taxon>
        <taxon>Maltschvirus maltsch</taxon>
    </lineage>
</organism>
<dbReference type="GO" id="GO:0004519">
    <property type="term" value="F:endonuclease activity"/>
    <property type="evidence" value="ECO:0007669"/>
    <property type="project" value="UniProtKB-KW"/>
</dbReference>
<protein>
    <submittedName>
        <fullName evidence="3">GrpIintron_endo, group I intron endonuclease</fullName>
    </submittedName>
</protein>
<proteinExistence type="predicted"/>
<evidence type="ECO:0000256" key="1">
    <source>
        <dbReference type="SAM" id="MobiDB-lite"/>
    </source>
</evidence>
<dbReference type="InterPro" id="IPR003611">
    <property type="entry name" value="NUMOD3"/>
</dbReference>
<sequence length="282" mass="32053">MLEHTIPFIYKWTELSTGMWYIGSHYKKGCHPNDGYICSSKTVLPLIQQAPENWMREILEVCENPTITMLRESDILTALRAREDPMSYNKTNADGKFCRVGPHSEETKQKMRTNHKDVSGENNPMFGKPGGMKGKHHSPESKKKTSLALAGRSVRPESAKKISESLTGLSWINDGTTSKRVDLTHNGLPEGWSMGLLIDHARKISDANSRESHWTYGTSRPQSTREKISKSLLGRQELESTRQKKKEASKNRPLIECSGCGKLYRSCHKRHHLMCIQEIMEE</sequence>
<dbReference type="Pfam" id="PF07460">
    <property type="entry name" value="NUMOD3"/>
    <property type="match status" value="3"/>
</dbReference>
<accession>A0A6J5KP06</accession>
<keyword evidence="3" id="KW-0378">Hydrolase</keyword>
<dbReference type="SMART" id="SM00496">
    <property type="entry name" value="IENR2"/>
    <property type="match status" value="4"/>
</dbReference>
<evidence type="ECO:0000313" key="3">
    <source>
        <dbReference type="EMBL" id="CAB4123085.1"/>
    </source>
</evidence>